<feature type="transmembrane region" description="Helical" evidence="7">
    <location>
        <begin position="47"/>
        <end position="67"/>
    </location>
</feature>
<proteinExistence type="predicted"/>
<sequence length="415" mass="43288">MTAATFSALAAPSYRTYLTGQVFANTGMWMASIAQDWLVLEMTGSSAAVGITMAMSFLPMLLFGVYGGVIADRYPKRRILLATQSCFAVVQAVLAAVCLLGYVRAWQVWVLALAGGFVFLVDNPARQVFVHEIVDGGDIRNAIALNGAVLHATRLVGPAVGALLVSSIGAGWAFAVNAACCVVPVVTLLRLHPVAVAPPAPRGKGQLLEGLRYVRRHPQIARIIVMVATVGMMGLNFPIVLTAMAREFGRGAGTYGMFNVVLALGSVAGALWAAGRSRARTRQILLAALVFGLTQAGAAFAPDLGVFVLLLVPMALANLAFQALANSRVQLATEPEYRGRVMAIYMLVFIGTTPLGAPLVGAVTSAWGPRAGMALCGLVPAVVAVALGAFGLRGAWASVLPTVLTRSALGTKEAT</sequence>
<dbReference type="InterPro" id="IPR010290">
    <property type="entry name" value="TM_effector"/>
</dbReference>
<accession>A0A4Q7NSD1</accession>
<dbReference type="InterPro" id="IPR036259">
    <property type="entry name" value="MFS_trans_sf"/>
</dbReference>
<feature type="transmembrane region" description="Helical" evidence="7">
    <location>
        <begin position="253"/>
        <end position="272"/>
    </location>
</feature>
<evidence type="ECO:0000256" key="4">
    <source>
        <dbReference type="ARBA" id="ARBA00022692"/>
    </source>
</evidence>
<comment type="caution">
    <text evidence="8">The sequence shown here is derived from an EMBL/GenBank/DDBJ whole genome shotgun (WGS) entry which is preliminary data.</text>
</comment>
<feature type="transmembrane region" description="Helical" evidence="7">
    <location>
        <begin position="307"/>
        <end position="324"/>
    </location>
</feature>
<evidence type="ECO:0000256" key="5">
    <source>
        <dbReference type="ARBA" id="ARBA00022989"/>
    </source>
</evidence>
<evidence type="ECO:0000256" key="3">
    <source>
        <dbReference type="ARBA" id="ARBA00022475"/>
    </source>
</evidence>
<name>A0A4Q7NSD1_9ACTN</name>
<evidence type="ECO:0000313" key="8">
    <source>
        <dbReference type="EMBL" id="RZS89678.1"/>
    </source>
</evidence>
<dbReference type="Gene3D" id="1.20.1250.20">
    <property type="entry name" value="MFS general substrate transporter like domains"/>
    <property type="match status" value="1"/>
</dbReference>
<keyword evidence="9" id="KW-1185">Reference proteome</keyword>
<feature type="transmembrane region" description="Helical" evidence="7">
    <location>
        <begin position="220"/>
        <end position="241"/>
    </location>
</feature>
<evidence type="ECO:0000256" key="7">
    <source>
        <dbReference type="SAM" id="Phobius"/>
    </source>
</evidence>
<keyword evidence="2" id="KW-0813">Transport</keyword>
<organism evidence="8 9">
    <name type="scientific">Motilibacter rhizosphaerae</name>
    <dbReference type="NCBI Taxonomy" id="598652"/>
    <lineage>
        <taxon>Bacteria</taxon>
        <taxon>Bacillati</taxon>
        <taxon>Actinomycetota</taxon>
        <taxon>Actinomycetes</taxon>
        <taxon>Motilibacterales</taxon>
        <taxon>Motilibacteraceae</taxon>
        <taxon>Motilibacter</taxon>
    </lineage>
</organism>
<evidence type="ECO:0000256" key="6">
    <source>
        <dbReference type="ARBA" id="ARBA00023136"/>
    </source>
</evidence>
<dbReference type="Proteomes" id="UP000293638">
    <property type="component" value="Unassembled WGS sequence"/>
</dbReference>
<dbReference type="PANTHER" id="PTHR23513:SF11">
    <property type="entry name" value="STAPHYLOFERRIN A TRANSPORTER"/>
    <property type="match status" value="1"/>
</dbReference>
<evidence type="ECO:0000313" key="9">
    <source>
        <dbReference type="Proteomes" id="UP000293638"/>
    </source>
</evidence>
<dbReference type="PANTHER" id="PTHR23513">
    <property type="entry name" value="INTEGRAL MEMBRANE EFFLUX PROTEIN-RELATED"/>
    <property type="match status" value="1"/>
</dbReference>
<gene>
    <name evidence="8" type="ORF">EV189_1449</name>
</gene>
<dbReference type="Pfam" id="PF05977">
    <property type="entry name" value="MFS_3"/>
    <property type="match status" value="1"/>
</dbReference>
<dbReference type="GO" id="GO:0005886">
    <property type="term" value="C:plasma membrane"/>
    <property type="evidence" value="ECO:0007669"/>
    <property type="project" value="UniProtKB-SubCell"/>
</dbReference>
<evidence type="ECO:0000256" key="2">
    <source>
        <dbReference type="ARBA" id="ARBA00022448"/>
    </source>
</evidence>
<keyword evidence="3" id="KW-1003">Cell membrane</keyword>
<reference evidence="8 9" key="1">
    <citation type="submission" date="2019-02" db="EMBL/GenBank/DDBJ databases">
        <title>Genomic Encyclopedia of Type Strains, Phase IV (KMG-IV): sequencing the most valuable type-strain genomes for metagenomic binning, comparative biology and taxonomic classification.</title>
        <authorList>
            <person name="Goeker M."/>
        </authorList>
    </citation>
    <scope>NUCLEOTIDE SEQUENCE [LARGE SCALE GENOMIC DNA]</scope>
    <source>
        <strain evidence="8 9">DSM 45622</strain>
    </source>
</reference>
<dbReference type="AlphaFoldDB" id="A0A4Q7NSD1"/>
<keyword evidence="6 7" id="KW-0472">Membrane</keyword>
<dbReference type="RefSeq" id="WP_165400173.1">
    <property type="nucleotide sequence ID" value="NZ_SGXD01000002.1"/>
</dbReference>
<evidence type="ECO:0000256" key="1">
    <source>
        <dbReference type="ARBA" id="ARBA00004651"/>
    </source>
</evidence>
<feature type="transmembrane region" description="Helical" evidence="7">
    <location>
        <begin position="371"/>
        <end position="392"/>
    </location>
</feature>
<feature type="transmembrane region" description="Helical" evidence="7">
    <location>
        <begin position="79"/>
        <end position="102"/>
    </location>
</feature>
<feature type="transmembrane region" description="Helical" evidence="7">
    <location>
        <begin position="108"/>
        <end position="125"/>
    </location>
</feature>
<protein>
    <submittedName>
        <fullName evidence="8">Putative MFS family arabinose efflux permease</fullName>
    </submittedName>
</protein>
<feature type="transmembrane region" description="Helical" evidence="7">
    <location>
        <begin position="344"/>
        <end position="365"/>
    </location>
</feature>
<dbReference type="CDD" id="cd06173">
    <property type="entry name" value="MFS_MefA_like"/>
    <property type="match status" value="1"/>
</dbReference>
<keyword evidence="5 7" id="KW-1133">Transmembrane helix</keyword>
<dbReference type="EMBL" id="SGXD01000002">
    <property type="protein sequence ID" value="RZS89678.1"/>
    <property type="molecule type" value="Genomic_DNA"/>
</dbReference>
<dbReference type="SUPFAM" id="SSF103473">
    <property type="entry name" value="MFS general substrate transporter"/>
    <property type="match status" value="1"/>
</dbReference>
<comment type="subcellular location">
    <subcellularLocation>
        <location evidence="1">Cell membrane</location>
        <topology evidence="1">Multi-pass membrane protein</topology>
    </subcellularLocation>
</comment>
<keyword evidence="4 7" id="KW-0812">Transmembrane</keyword>